<dbReference type="AlphaFoldDB" id="A0A482Y5Z1"/>
<evidence type="ECO:0000313" key="2">
    <source>
        <dbReference type="Proteomes" id="UP000291097"/>
    </source>
</evidence>
<evidence type="ECO:0000313" key="1">
    <source>
        <dbReference type="EMBL" id="RZV10513.1"/>
    </source>
</evidence>
<sequence>MASYKIVPLRDERIDTEAIKAGIEATSAFNSDANLRSGMLPQTFTEGADGICWAEYGCETYYDLTTLEGTEETKRAERYAVLFLQNGYVAIAKATKEIEQEILTTLAAVLDEDVKFETVEFDEEDLRTVIEESSRVQRVDISPNKRERPDYVSAQDRGDLRQTDWWEQYFGDTFEQVRVDLPNRNIEVEVGFDDTGRITLYGREIETAIQAEAMRYLTNKIIDLYRSPSDFQGTLGGYK</sequence>
<proteinExistence type="predicted"/>
<comment type="caution">
    <text evidence="1">The sequence shown here is derived from an EMBL/GenBank/DDBJ whole genome shotgun (WGS) entry which is preliminary data.</text>
</comment>
<organism evidence="1 2">
    <name type="scientific">Natrinema hispanicum</name>
    <dbReference type="NCBI Taxonomy" id="392421"/>
    <lineage>
        <taxon>Archaea</taxon>
        <taxon>Methanobacteriati</taxon>
        <taxon>Methanobacteriota</taxon>
        <taxon>Stenosarchaea group</taxon>
        <taxon>Halobacteria</taxon>
        <taxon>Halobacteriales</taxon>
        <taxon>Natrialbaceae</taxon>
        <taxon>Natrinema</taxon>
    </lineage>
</organism>
<dbReference type="EMBL" id="SHMP01000004">
    <property type="protein sequence ID" value="RZV10513.1"/>
    <property type="molecule type" value="Genomic_DNA"/>
</dbReference>
<reference evidence="1 2" key="1">
    <citation type="submission" date="2019-02" db="EMBL/GenBank/DDBJ databases">
        <title>Genomic Encyclopedia of Archaeal and Bacterial Type Strains, Phase II (KMG-II): from individual species to whole genera.</title>
        <authorList>
            <person name="Goeker M."/>
        </authorList>
    </citation>
    <scope>NUCLEOTIDE SEQUENCE [LARGE SCALE GENOMIC DNA]</scope>
    <source>
        <strain evidence="1 2">DSM 18328</strain>
    </source>
</reference>
<dbReference type="Proteomes" id="UP000291097">
    <property type="component" value="Unassembled WGS sequence"/>
</dbReference>
<protein>
    <submittedName>
        <fullName evidence="1">Uncharacterized protein</fullName>
    </submittedName>
</protein>
<name>A0A482Y5Z1_9EURY</name>
<gene>
    <name evidence="1" type="ORF">BDK88_1681</name>
</gene>
<accession>A0A482Y5Z1</accession>